<protein>
    <recommendedName>
        <fullName evidence="12">Fido domain-containing protein</fullName>
    </recommendedName>
</protein>
<feature type="active site" evidence="9">
    <location>
        <position position="233"/>
    </location>
</feature>
<dbReference type="Gramene" id="EFJ13697">
    <property type="protein sequence ID" value="EFJ13697"/>
    <property type="gene ID" value="SELMODRAFT_424362"/>
</dbReference>
<keyword evidence="4 10" id="KW-0547">Nucleotide-binding</keyword>
<dbReference type="InterPro" id="IPR036188">
    <property type="entry name" value="FAD/NAD-bd_sf"/>
</dbReference>
<evidence type="ECO:0000256" key="4">
    <source>
        <dbReference type="ARBA" id="ARBA00022741"/>
    </source>
</evidence>
<feature type="domain" description="Fido" evidence="12">
    <location>
        <begin position="127"/>
        <end position="294"/>
    </location>
</feature>
<evidence type="ECO:0000256" key="10">
    <source>
        <dbReference type="PIRSR" id="PIRSR640198-2"/>
    </source>
</evidence>
<evidence type="ECO:0000256" key="5">
    <source>
        <dbReference type="ARBA" id="ARBA00022803"/>
    </source>
</evidence>
<evidence type="ECO:0000259" key="12">
    <source>
        <dbReference type="PROSITE" id="PS51459"/>
    </source>
</evidence>
<evidence type="ECO:0000313" key="13">
    <source>
        <dbReference type="EMBL" id="EFJ13697.1"/>
    </source>
</evidence>
<keyword evidence="14" id="KW-1185">Reference proteome</keyword>
<keyword evidence="2 11" id="KW-0812">Transmembrane</keyword>
<comment type="subcellular location">
    <subcellularLocation>
        <location evidence="1">Membrane</location>
        <topology evidence="1">Single-pass membrane protein</topology>
    </subcellularLocation>
</comment>
<evidence type="ECO:0000256" key="9">
    <source>
        <dbReference type="PIRSR" id="PIRSR640198-1"/>
    </source>
</evidence>
<name>D8SPN0_SELML</name>
<dbReference type="GO" id="GO:0005524">
    <property type="term" value="F:ATP binding"/>
    <property type="evidence" value="ECO:0007669"/>
    <property type="project" value="UniProtKB-KW"/>
</dbReference>
<dbReference type="Gene3D" id="3.50.50.60">
    <property type="entry name" value="FAD/NAD(P)-binding domain"/>
    <property type="match status" value="1"/>
</dbReference>
<dbReference type="GO" id="GO:0016020">
    <property type="term" value="C:membrane"/>
    <property type="evidence" value="ECO:0007669"/>
    <property type="project" value="UniProtKB-SubCell"/>
</dbReference>
<gene>
    <name evidence="13" type="ORF">SELMODRAFT_424362</name>
</gene>
<dbReference type="PANTHER" id="PTHR13504">
    <property type="entry name" value="FIDO DOMAIN-CONTAINING PROTEIN DDB_G0283145"/>
    <property type="match status" value="1"/>
</dbReference>
<evidence type="ECO:0000256" key="2">
    <source>
        <dbReference type="ARBA" id="ARBA00022692"/>
    </source>
</evidence>
<evidence type="ECO:0000256" key="11">
    <source>
        <dbReference type="SAM" id="Phobius"/>
    </source>
</evidence>
<dbReference type="InterPro" id="IPR040198">
    <property type="entry name" value="Fido_containing"/>
</dbReference>
<keyword evidence="8 11" id="KW-0472">Membrane</keyword>
<feature type="domain" description="Fido" evidence="12">
    <location>
        <begin position="584"/>
        <end position="730"/>
    </location>
</feature>
<dbReference type="InterPro" id="IPR036597">
    <property type="entry name" value="Fido-like_dom_sf"/>
</dbReference>
<dbReference type="Proteomes" id="UP000001514">
    <property type="component" value="Unassembled WGS sequence"/>
</dbReference>
<evidence type="ECO:0000256" key="8">
    <source>
        <dbReference type="ARBA" id="ARBA00023136"/>
    </source>
</evidence>
<evidence type="ECO:0000256" key="7">
    <source>
        <dbReference type="ARBA" id="ARBA00022989"/>
    </source>
</evidence>
<dbReference type="PROSITE" id="PS51459">
    <property type="entry name" value="FIDO"/>
    <property type="match status" value="2"/>
</dbReference>
<evidence type="ECO:0000256" key="6">
    <source>
        <dbReference type="ARBA" id="ARBA00022840"/>
    </source>
</evidence>
<sequence>MAGRWRVVHGERALASNCKNSWGLEEHLAETLGRSPDASSGIQQLDCKSLPSEESTMSKCCDKMNVDFSMENEPWWRNVVAEMNDIKFPINQEKTSEQMVAVLAGCIGRDKFASKTAFEEALLRGRITENDIAEIHRALNVTDLDMDEELGEYRTQMVCTIKLELSQGQLRKKEQLPYLHPSLVRQRMVSFVDSFNHALNSLNLELKASSPELRVSAAIKLAAAVAKEFLEIHPFVDGNGRVSRVMMAGIMFHALGIHFTIPSCFFSGLFFGWLLQKSQVRRTPPYEVATFMLDKFYEQWILPAIAHLDQGPAASRSSVAVDFLHGHLVMALMVFHSQTLATDRGRASQGVGGEFLQVDARLIATPFTKGLGLEKHLILYCIGDANGKLMLAHAASAQSIQYTSIFLGSDSHAASPFLLPSQRSCARLRAKELIIDSAWHAKIWHLNHKGHNSLQADPLGSSKVRSLEHLMEWATELPGWHRRGCKRAWAYVPEVGTSKLLQQIEAVHPKLSEVPEPTLGKQMQLLEFLDLCVAPRAFTLEPGATRARMLRLNYDPREGPLAIPAGLVAAADYMDMRQEKGDIISLEDVVKVHKLVMMNHGGGEEAEAESDALGKYIDELHAKLGALENDPSLSWQQRAQRLITIAAETLLWFFGHRPFKDGNARVAEVVCVWLLESLAPCVPFSINLWLALDEGKIGSLVGCQKQQTHKNCSFIPLPSGIEDTSAYIVERLWVAWNNVLRFDSGPVEDENPFESFSKLRGTFK</sequence>
<dbReference type="InParanoid" id="D8SPN0"/>
<evidence type="ECO:0000256" key="1">
    <source>
        <dbReference type="ARBA" id="ARBA00004167"/>
    </source>
</evidence>
<dbReference type="SUPFAM" id="SSF140931">
    <property type="entry name" value="Fic-like"/>
    <property type="match status" value="2"/>
</dbReference>
<evidence type="ECO:0000313" key="14">
    <source>
        <dbReference type="Proteomes" id="UP000001514"/>
    </source>
</evidence>
<keyword evidence="7 11" id="KW-1133">Transmembrane helix</keyword>
<dbReference type="Pfam" id="PF02661">
    <property type="entry name" value="Fic"/>
    <property type="match status" value="2"/>
</dbReference>
<keyword evidence="5" id="KW-0802">TPR repeat</keyword>
<dbReference type="EMBL" id="GL377631">
    <property type="protein sequence ID" value="EFJ13697.1"/>
    <property type="molecule type" value="Genomic_DNA"/>
</dbReference>
<feature type="binding site" evidence="10">
    <location>
        <begin position="237"/>
        <end position="244"/>
    </location>
    <ligand>
        <name>ATP</name>
        <dbReference type="ChEBI" id="CHEBI:30616"/>
    </ligand>
</feature>
<dbReference type="KEGG" id="smo:SELMODRAFT_424362"/>
<evidence type="ECO:0000256" key="3">
    <source>
        <dbReference type="ARBA" id="ARBA00022737"/>
    </source>
</evidence>
<reference evidence="13 14" key="1">
    <citation type="journal article" date="2011" name="Science">
        <title>The Selaginella genome identifies genetic changes associated with the evolution of vascular plants.</title>
        <authorList>
            <person name="Banks J.A."/>
            <person name="Nishiyama T."/>
            <person name="Hasebe M."/>
            <person name="Bowman J.L."/>
            <person name="Gribskov M."/>
            <person name="dePamphilis C."/>
            <person name="Albert V.A."/>
            <person name="Aono N."/>
            <person name="Aoyama T."/>
            <person name="Ambrose B.A."/>
            <person name="Ashton N.W."/>
            <person name="Axtell M.J."/>
            <person name="Barker E."/>
            <person name="Barker M.S."/>
            <person name="Bennetzen J.L."/>
            <person name="Bonawitz N.D."/>
            <person name="Chapple C."/>
            <person name="Cheng C."/>
            <person name="Correa L.G."/>
            <person name="Dacre M."/>
            <person name="DeBarry J."/>
            <person name="Dreyer I."/>
            <person name="Elias M."/>
            <person name="Engstrom E.M."/>
            <person name="Estelle M."/>
            <person name="Feng L."/>
            <person name="Finet C."/>
            <person name="Floyd S.K."/>
            <person name="Frommer W.B."/>
            <person name="Fujita T."/>
            <person name="Gramzow L."/>
            <person name="Gutensohn M."/>
            <person name="Harholt J."/>
            <person name="Hattori M."/>
            <person name="Heyl A."/>
            <person name="Hirai T."/>
            <person name="Hiwatashi Y."/>
            <person name="Ishikawa M."/>
            <person name="Iwata M."/>
            <person name="Karol K.G."/>
            <person name="Koehler B."/>
            <person name="Kolukisaoglu U."/>
            <person name="Kubo M."/>
            <person name="Kurata T."/>
            <person name="Lalonde S."/>
            <person name="Li K."/>
            <person name="Li Y."/>
            <person name="Litt A."/>
            <person name="Lyons E."/>
            <person name="Manning G."/>
            <person name="Maruyama T."/>
            <person name="Michael T.P."/>
            <person name="Mikami K."/>
            <person name="Miyazaki S."/>
            <person name="Morinaga S."/>
            <person name="Murata T."/>
            <person name="Mueller-Roeber B."/>
            <person name="Nelson D.R."/>
            <person name="Obara M."/>
            <person name="Oguri Y."/>
            <person name="Olmstead R.G."/>
            <person name="Onodera N."/>
            <person name="Petersen B.L."/>
            <person name="Pils B."/>
            <person name="Prigge M."/>
            <person name="Rensing S.A."/>
            <person name="Riano-Pachon D.M."/>
            <person name="Roberts A.W."/>
            <person name="Sato Y."/>
            <person name="Scheller H.V."/>
            <person name="Schulz B."/>
            <person name="Schulz C."/>
            <person name="Shakirov E.V."/>
            <person name="Shibagaki N."/>
            <person name="Shinohara N."/>
            <person name="Shippen D.E."/>
            <person name="Soerensen I."/>
            <person name="Sotooka R."/>
            <person name="Sugimoto N."/>
            <person name="Sugita M."/>
            <person name="Sumikawa N."/>
            <person name="Tanurdzic M."/>
            <person name="Theissen G."/>
            <person name="Ulvskov P."/>
            <person name="Wakazuki S."/>
            <person name="Weng J.K."/>
            <person name="Willats W.W."/>
            <person name="Wipf D."/>
            <person name="Wolf P.G."/>
            <person name="Yang L."/>
            <person name="Zimmer A.D."/>
            <person name="Zhu Q."/>
            <person name="Mitros T."/>
            <person name="Hellsten U."/>
            <person name="Loque D."/>
            <person name="Otillar R."/>
            <person name="Salamov A."/>
            <person name="Schmutz J."/>
            <person name="Shapiro H."/>
            <person name="Lindquist E."/>
            <person name="Lucas S."/>
            <person name="Rokhsar D."/>
            <person name="Grigoriev I.V."/>
        </authorList>
    </citation>
    <scope>NUCLEOTIDE SEQUENCE [LARGE SCALE GENOMIC DNA]</scope>
</reference>
<proteinExistence type="predicted"/>
<dbReference type="AlphaFoldDB" id="D8SPN0"/>
<dbReference type="Gene3D" id="1.10.3290.10">
    <property type="entry name" value="Fido-like domain"/>
    <property type="match status" value="1"/>
</dbReference>
<feature type="transmembrane region" description="Helical" evidence="11">
    <location>
        <begin position="250"/>
        <end position="275"/>
    </location>
</feature>
<dbReference type="InterPro" id="IPR003812">
    <property type="entry name" value="Fido"/>
</dbReference>
<dbReference type="PANTHER" id="PTHR13504:SF34">
    <property type="entry name" value="PROTEIN ADENYLYLTRANSFERASE FICD"/>
    <property type="match status" value="1"/>
</dbReference>
<keyword evidence="3" id="KW-0677">Repeat</keyword>
<keyword evidence="6 10" id="KW-0067">ATP-binding</keyword>
<dbReference type="eggNOG" id="KOG1335">
    <property type="taxonomic scope" value="Eukaryota"/>
</dbReference>
<accession>D8SPN0</accession>
<organism evidence="14">
    <name type="scientific">Selaginella moellendorffii</name>
    <name type="common">Spikemoss</name>
    <dbReference type="NCBI Taxonomy" id="88036"/>
    <lineage>
        <taxon>Eukaryota</taxon>
        <taxon>Viridiplantae</taxon>
        <taxon>Streptophyta</taxon>
        <taxon>Embryophyta</taxon>
        <taxon>Tracheophyta</taxon>
        <taxon>Lycopodiopsida</taxon>
        <taxon>Selaginellales</taxon>
        <taxon>Selaginellaceae</taxon>
        <taxon>Selaginella</taxon>
    </lineage>
</organism>
<dbReference type="HOGENOM" id="CLU_365397_0_0_1"/>